<dbReference type="InterPro" id="IPR020013">
    <property type="entry name" value="Flagellar_FlgE/F/G"/>
</dbReference>
<dbReference type="PANTHER" id="PTHR30435">
    <property type="entry name" value="FLAGELLAR PROTEIN"/>
    <property type="match status" value="1"/>
</dbReference>
<feature type="domain" description="Flagellar hook protein FlgE/F/G-like D1" evidence="5">
    <location>
        <begin position="93"/>
        <end position="158"/>
    </location>
</feature>
<dbReference type="AlphaFoldDB" id="A0A1N6I3P1"/>
<keyword evidence="7" id="KW-1185">Reference proteome</keyword>
<dbReference type="eggNOG" id="COG4786">
    <property type="taxonomic scope" value="Bacteria"/>
</dbReference>
<dbReference type="EMBL" id="FSRN01000001">
    <property type="protein sequence ID" value="SIO26613.1"/>
    <property type="molecule type" value="Genomic_DNA"/>
</dbReference>
<evidence type="ECO:0000256" key="1">
    <source>
        <dbReference type="ARBA" id="ARBA00009677"/>
    </source>
</evidence>
<evidence type="ECO:0000256" key="2">
    <source>
        <dbReference type="RuleBase" id="RU362116"/>
    </source>
</evidence>
<gene>
    <name evidence="6" type="ORF">SAMN05878443_2281</name>
</gene>
<dbReference type="STRING" id="28230.SAMN05878443_2281"/>
<dbReference type="GO" id="GO:0009425">
    <property type="term" value="C:bacterial-type flagellum basal body"/>
    <property type="evidence" value="ECO:0007669"/>
    <property type="project" value="UniProtKB-SubCell"/>
</dbReference>
<dbReference type="GO" id="GO:0071978">
    <property type="term" value="P:bacterial-type flagellum-dependent swarming motility"/>
    <property type="evidence" value="ECO:0007669"/>
    <property type="project" value="TreeGrafter"/>
</dbReference>
<dbReference type="Proteomes" id="UP000184758">
    <property type="component" value="Unassembled WGS sequence"/>
</dbReference>
<evidence type="ECO:0000259" key="4">
    <source>
        <dbReference type="Pfam" id="PF06429"/>
    </source>
</evidence>
<protein>
    <submittedName>
        <fullName evidence="6">Flagellar basal-body rod protein FlgG</fullName>
    </submittedName>
</protein>
<dbReference type="InterPro" id="IPR010930">
    <property type="entry name" value="Flg_bb/hook_C_dom"/>
</dbReference>
<dbReference type="InterPro" id="IPR037925">
    <property type="entry name" value="FlgE/F/G-like"/>
</dbReference>
<dbReference type="Pfam" id="PF00460">
    <property type="entry name" value="Flg_bb_rod"/>
    <property type="match status" value="1"/>
</dbReference>
<dbReference type="Pfam" id="PF06429">
    <property type="entry name" value="Flg_bbr_C"/>
    <property type="match status" value="1"/>
</dbReference>
<dbReference type="RefSeq" id="WP_034546248.1">
    <property type="nucleotide sequence ID" value="NZ_FSRN01000001.1"/>
</dbReference>
<name>A0A1N6I3P1_9LACT</name>
<evidence type="ECO:0000313" key="6">
    <source>
        <dbReference type="EMBL" id="SIO26613.1"/>
    </source>
</evidence>
<keyword evidence="2" id="KW-0975">Bacterial flagellum</keyword>
<sequence>MSIPLSVSKSGMNAIQNQMDAVSNDIANINTTGYKSKNISFNELLLNDMNAEASYLSDTVQGSGIAIGSKSAVTSTNFAQGSLVSDSNDYHLAIAGEGFFGVIGENGEQYLTRDGAFQVNGDKSITNGNGDTLEIQATIPTNQWPEGDVSIAENGEVTIHSENGSTLVGTIPLFYPTRTNAMQPVGENKFSYDGTFGAGDGTIQQNYLEASNVDLASSITEMMLAQRSYSLNLKVAQGTDEMASVINQFKQ</sequence>
<keyword evidence="6" id="KW-0966">Cell projection</keyword>
<reference evidence="7" key="1">
    <citation type="submission" date="2016-11" db="EMBL/GenBank/DDBJ databases">
        <authorList>
            <person name="Varghese N."/>
            <person name="Submissions S."/>
        </authorList>
    </citation>
    <scope>NUCLEOTIDE SEQUENCE [LARGE SCALE GENOMIC DNA]</scope>
    <source>
        <strain evidence="7">313</strain>
    </source>
</reference>
<dbReference type="Pfam" id="PF22692">
    <property type="entry name" value="LlgE_F_G_D1"/>
    <property type="match status" value="1"/>
</dbReference>
<comment type="subcellular location">
    <subcellularLocation>
        <location evidence="2">Bacterial flagellum basal body</location>
    </subcellularLocation>
</comment>
<feature type="domain" description="Flagellar basal body rod protein N-terminal" evidence="3">
    <location>
        <begin position="7"/>
        <end position="35"/>
    </location>
</feature>
<dbReference type="OrthoDB" id="9804559at2"/>
<dbReference type="InterPro" id="IPR001444">
    <property type="entry name" value="Flag_bb_rod_N"/>
</dbReference>
<evidence type="ECO:0000313" key="7">
    <source>
        <dbReference type="Proteomes" id="UP000184758"/>
    </source>
</evidence>
<organism evidence="6 7">
    <name type="scientific">Carnobacterium alterfunditum</name>
    <dbReference type="NCBI Taxonomy" id="28230"/>
    <lineage>
        <taxon>Bacteria</taxon>
        <taxon>Bacillati</taxon>
        <taxon>Bacillota</taxon>
        <taxon>Bacilli</taxon>
        <taxon>Lactobacillales</taxon>
        <taxon>Carnobacteriaceae</taxon>
        <taxon>Carnobacterium</taxon>
    </lineage>
</organism>
<accession>A0A1N6I3P1</accession>
<dbReference type="PANTHER" id="PTHR30435:SF19">
    <property type="entry name" value="FLAGELLAR BASAL-BODY ROD PROTEIN FLGG"/>
    <property type="match status" value="1"/>
</dbReference>
<proteinExistence type="inferred from homology"/>
<dbReference type="NCBIfam" id="TIGR03506">
    <property type="entry name" value="FlgEFG_subfam"/>
    <property type="match status" value="1"/>
</dbReference>
<comment type="similarity">
    <text evidence="1 2">Belongs to the flagella basal body rod proteins family.</text>
</comment>
<dbReference type="SUPFAM" id="SSF117143">
    <property type="entry name" value="Flagellar hook protein flgE"/>
    <property type="match status" value="1"/>
</dbReference>
<evidence type="ECO:0000259" key="3">
    <source>
        <dbReference type="Pfam" id="PF00460"/>
    </source>
</evidence>
<feature type="domain" description="Flagellar basal-body/hook protein C-terminal" evidence="4">
    <location>
        <begin position="204"/>
        <end position="248"/>
    </location>
</feature>
<keyword evidence="6" id="KW-0282">Flagellum</keyword>
<keyword evidence="6" id="KW-0969">Cilium</keyword>
<evidence type="ECO:0000259" key="5">
    <source>
        <dbReference type="Pfam" id="PF22692"/>
    </source>
</evidence>
<dbReference type="InterPro" id="IPR053967">
    <property type="entry name" value="LlgE_F_G-like_D1"/>
</dbReference>